<keyword evidence="7" id="KW-1185">Reference proteome</keyword>
<feature type="domain" description="Fibronectin type-III" evidence="4">
    <location>
        <begin position="279"/>
        <end position="370"/>
    </location>
</feature>
<dbReference type="Gene3D" id="3.40.50.300">
    <property type="entry name" value="P-loop containing nucleotide triphosphate hydrolases"/>
    <property type="match status" value="1"/>
</dbReference>
<feature type="region of interest" description="Disordered" evidence="3">
    <location>
        <begin position="176"/>
        <end position="195"/>
    </location>
</feature>
<feature type="domain" description="Fibronectin type-III" evidence="4">
    <location>
        <begin position="371"/>
        <end position="461"/>
    </location>
</feature>
<protein>
    <recommendedName>
        <fullName evidence="8">Interferon-induced very large GTPase 1-like</fullName>
    </recommendedName>
</protein>
<feature type="region of interest" description="Disordered" evidence="3">
    <location>
        <begin position="468"/>
        <end position="525"/>
    </location>
</feature>
<dbReference type="InterPro" id="IPR057365">
    <property type="entry name" value="URGCP"/>
</dbReference>
<evidence type="ECO:0000313" key="6">
    <source>
        <dbReference type="EMBL" id="KAJ8377294.1"/>
    </source>
</evidence>
<dbReference type="Pfam" id="PF25683">
    <property type="entry name" value="URGCP_GTPase"/>
    <property type="match status" value="1"/>
</dbReference>
<evidence type="ECO:0000256" key="3">
    <source>
        <dbReference type="SAM" id="MobiDB-lite"/>
    </source>
</evidence>
<dbReference type="SUPFAM" id="SSF49265">
    <property type="entry name" value="Fibronectin type III"/>
    <property type="match status" value="5"/>
</dbReference>
<proteinExistence type="inferred from homology"/>
<dbReference type="InterPro" id="IPR052986">
    <property type="entry name" value="VLIG_GTPase"/>
</dbReference>
<evidence type="ECO:0000313" key="7">
    <source>
        <dbReference type="Proteomes" id="UP001221898"/>
    </source>
</evidence>
<dbReference type="SMART" id="SM00060">
    <property type="entry name" value="FN3"/>
    <property type="match status" value="9"/>
</dbReference>
<dbReference type="InterPro" id="IPR003961">
    <property type="entry name" value="FN3_dom"/>
</dbReference>
<feature type="domain" description="VLIG-type G" evidence="5">
    <location>
        <begin position="1492"/>
        <end position="1737"/>
    </location>
</feature>
<feature type="compositionally biased region" description="Basic and acidic residues" evidence="3">
    <location>
        <begin position="468"/>
        <end position="488"/>
    </location>
</feature>
<feature type="domain" description="Fibronectin type-III" evidence="4">
    <location>
        <begin position="96"/>
        <end position="187"/>
    </location>
</feature>
<feature type="domain" description="Fibronectin type-III" evidence="4">
    <location>
        <begin position="188"/>
        <end position="278"/>
    </location>
</feature>
<feature type="domain" description="Fibronectin type-III" evidence="4">
    <location>
        <begin position="612"/>
        <end position="703"/>
    </location>
</feature>
<organism evidence="6 7">
    <name type="scientific">Aldrovandia affinis</name>
    <dbReference type="NCBI Taxonomy" id="143900"/>
    <lineage>
        <taxon>Eukaryota</taxon>
        <taxon>Metazoa</taxon>
        <taxon>Chordata</taxon>
        <taxon>Craniata</taxon>
        <taxon>Vertebrata</taxon>
        <taxon>Euteleostomi</taxon>
        <taxon>Actinopterygii</taxon>
        <taxon>Neopterygii</taxon>
        <taxon>Teleostei</taxon>
        <taxon>Notacanthiformes</taxon>
        <taxon>Halosauridae</taxon>
        <taxon>Aldrovandia</taxon>
    </lineage>
</organism>
<evidence type="ECO:0000256" key="1">
    <source>
        <dbReference type="ARBA" id="ARBA00006828"/>
    </source>
</evidence>
<keyword evidence="2" id="KW-0175">Coiled coil</keyword>
<dbReference type="SUPFAM" id="SSF52540">
    <property type="entry name" value="P-loop containing nucleoside triphosphate hydrolases"/>
    <property type="match status" value="1"/>
</dbReference>
<dbReference type="PROSITE" id="PS50853">
    <property type="entry name" value="FN3"/>
    <property type="match status" value="8"/>
</dbReference>
<reference evidence="6" key="1">
    <citation type="journal article" date="2023" name="Science">
        <title>Genome structures resolve the early diversification of teleost fishes.</title>
        <authorList>
            <person name="Parey E."/>
            <person name="Louis A."/>
            <person name="Montfort J."/>
            <person name="Bouchez O."/>
            <person name="Roques C."/>
            <person name="Iampietro C."/>
            <person name="Lluch J."/>
            <person name="Castinel A."/>
            <person name="Donnadieu C."/>
            <person name="Desvignes T."/>
            <person name="Floi Bucao C."/>
            <person name="Jouanno E."/>
            <person name="Wen M."/>
            <person name="Mejri S."/>
            <person name="Dirks R."/>
            <person name="Jansen H."/>
            <person name="Henkel C."/>
            <person name="Chen W.J."/>
            <person name="Zahm M."/>
            <person name="Cabau C."/>
            <person name="Klopp C."/>
            <person name="Thompson A.W."/>
            <person name="Robinson-Rechavi M."/>
            <person name="Braasch I."/>
            <person name="Lecointre G."/>
            <person name="Bobe J."/>
            <person name="Postlethwait J.H."/>
            <person name="Berthelot C."/>
            <person name="Roest Crollius H."/>
            <person name="Guiguen Y."/>
        </authorList>
    </citation>
    <scope>NUCLEOTIDE SEQUENCE</scope>
    <source>
        <strain evidence="6">NC1722</strain>
    </source>
</reference>
<evidence type="ECO:0000256" key="2">
    <source>
        <dbReference type="SAM" id="Coils"/>
    </source>
</evidence>
<dbReference type="InterPro" id="IPR030383">
    <property type="entry name" value="G_VLIG_dom"/>
</dbReference>
<dbReference type="GO" id="GO:0005525">
    <property type="term" value="F:GTP binding"/>
    <property type="evidence" value="ECO:0007669"/>
    <property type="project" value="InterPro"/>
</dbReference>
<dbReference type="InterPro" id="IPR058641">
    <property type="entry name" value="GVIN1_dom"/>
</dbReference>
<feature type="domain" description="Fibronectin type-III" evidence="4">
    <location>
        <begin position="521"/>
        <end position="611"/>
    </location>
</feature>
<accession>A0AAD7REF1</accession>
<gene>
    <name evidence="6" type="ORF">AAFF_G00261430</name>
</gene>
<feature type="coiled-coil region" evidence="2">
    <location>
        <begin position="1319"/>
        <end position="1346"/>
    </location>
</feature>
<evidence type="ECO:0008006" key="8">
    <source>
        <dbReference type="Google" id="ProtNLM"/>
    </source>
</evidence>
<dbReference type="Pfam" id="PF25496">
    <property type="entry name" value="URGCP"/>
    <property type="match status" value="1"/>
</dbReference>
<sequence>MSRPREEEGLKAAELKTRDDVTATEIKRPHGLDQTPHFLVSYCCPGKDTQSISTASYSTVLSNLQPGTEYTVSVCTVLENGESEATSQTHCTEPSAPERLRVEEVRSRSVRLRWDPPTKMEGVSYTFSITYTCDGEEPREQTTGASSNTADLCDLSPGVEYSFSVCTELHTGGRSSACSTQARTRSSPPGKLNISSVDETSVSLSWDRPTNMEGVPHTFRVNWWSSRGQRESITTDENPTVLSHLRPGTEYSISVCTVLQSSGLESDPVCTTVCTEPSTPERLRVEEVRSRSVRLRWDPPTKMEGVSYTFSITYTCDGEEPREQTTGASSNTADLCDLSPGVEYSFSVCTELHTGGRSSTCSTRARTRFSPPGKLNISSVDETSVSLSWDRPTDMEGVPHTFRVNWWGSRGQRESITTDENPTVLSHLRPGTEYSISVCTVLQSSGLESDPVCTTVCTEPSTPERLRVEEVRSRSVRLRWDPPTKMEESLTPSASPTPATERNPESRRLEPAATQQTWFSPPGKLNISSVDEASVSLSWDRPTDMEGVPHTFRVNWWGSRGQRESITTDENPTVLSHLRPGTEYSISVCTVLQSSGLESDPVCTTVCTDPSTPERLRVEEVRSRSVRLRWDPPTKMEGVSYTFSITYTCDGEEPREQTTGASSNTADLCDLSPGVEYSFSVCTELHTGGRSSACSTRARTREYDYGVRSEATSQAFCTRKLNISSVDETSVSLSWDRPTDMEGVPHTFRVNWWGSRGQRESITTDENPTVLSHLRPGTEYSISVCTVLQSSGLESDPVCTTVCTEPSGPGRVKARDVRSRSVMLCWERPVSMEGVSYMIHIIYSCEGEEPRSEIISPETTTAVLSDLRPGMEYTFNITTVLPNSSCSRASTARVRTKTILDELVCELGLEQHLKKKLTLSMVLEIDGETLTDESIQSLKSLPWCFLRRLMMVNMTARSVSCATKPDTASQTEDSFLDTLFTPQGNSNKVNPLDLLTAVFLCSDGFLQQEMVLKMSMCQFSVPLLLPKGDAQQCTLVLWPMRDIVKRFRPHSLADPRGFVEESIVLTDLPLVSFVRLGSSSLSKSQILNQVLSNPQQYHDTFVHRNMVCGDTPRKISNGLVEISWYLPCGNRNIDIFSEPVAIANLRGDLSDFQTQYSFLCRTSAAVFVFCDDFGTDCNLLGSQHSQARLFLVSNSQSRSFNKDDFMRCVSEFQLQHSNIIMKGPQMNDSEFVNKLCLAISDLLKGNLSKISVEQMSIVAHEFGIPVDEDYVSCQRGKQMATEITARISDIPEYKEKVLPLQGTTWKQLAKLEKEECRLRNAGEKNVEMYKSELSEQKQKLREQQGAHGISEPMSCFISAMSGSTEERAYFLKWLRINLDNLSRKKLSSLREKYKEECQNSSENKERIAELDQQMSSCSLGVEHFLREMGQLYESACSLPEGHTSRRQMQRLPRLCAELLLEGFPLELVDGDASNIPLQWVTQVLKELHRLTQYKIRVVTVLGVQSTGKSTLLNTMFGIQFAVSSGRCTRGAFMLLIRVKEDFKRQLGCDCIMVIDTEGLKSPELAQMDDSYKHDNELATLVVGLSDITVINIAMENSTEMKDILQIVVHAFLRMKEVGRKPCCQFVHQNVPDISAHDMNVKDRKFFLEQLNEMTEVAAKMEKRGNNRKFTDVMAYDPEKNNWYIPGLWHGTPPMAPVNAGYSDSVNLFKRSVIEIFRDHKSGKNPPHTFSEFIEWTRSLWKAVKYENFIFSFRNSLVADAYAKLCTEFNKWEWAFRKNMYSWLTQAETKVSNFGMVAAQSQSSFNIADLLSRLRSEATLELDKGEKLILDNLTEYYERQQGHVHLVEKYKEDFVNTAKSVRRETENSVKNKIEAAVEIRKGMFRLESIKKNYTITMEQKVLKLIERCRESKIPLSDQQLEDEFGKMWDETVKELFFSGLDEQDIVQNIYDQLRLIW</sequence>
<name>A0AAD7REF1_9TELE</name>
<feature type="domain" description="Fibronectin type-III" evidence="4">
    <location>
        <begin position="808"/>
        <end position="901"/>
    </location>
</feature>
<feature type="domain" description="Fibronectin type-III" evidence="4">
    <location>
        <begin position="717"/>
        <end position="807"/>
    </location>
</feature>
<dbReference type="Proteomes" id="UP001221898">
    <property type="component" value="Unassembled WGS sequence"/>
</dbReference>
<evidence type="ECO:0000259" key="5">
    <source>
        <dbReference type="PROSITE" id="PS51717"/>
    </source>
</evidence>
<evidence type="ECO:0000259" key="4">
    <source>
        <dbReference type="PROSITE" id="PS50853"/>
    </source>
</evidence>
<dbReference type="EMBL" id="JAINUG010000358">
    <property type="protein sequence ID" value="KAJ8377294.1"/>
    <property type="molecule type" value="Genomic_DNA"/>
</dbReference>
<feature type="compositionally biased region" description="Polar residues" evidence="3">
    <location>
        <begin position="490"/>
        <end position="500"/>
    </location>
</feature>
<dbReference type="InterPro" id="IPR013783">
    <property type="entry name" value="Ig-like_fold"/>
</dbReference>
<dbReference type="InterPro" id="IPR036116">
    <property type="entry name" value="FN3_sf"/>
</dbReference>
<comment type="caution">
    <text evidence="6">The sequence shown here is derived from an EMBL/GenBank/DDBJ whole genome shotgun (WGS) entry which is preliminary data.</text>
</comment>
<dbReference type="CDD" id="cd00063">
    <property type="entry name" value="FN3"/>
    <property type="match status" value="9"/>
</dbReference>
<dbReference type="PROSITE" id="PS51717">
    <property type="entry name" value="G_VLIG"/>
    <property type="match status" value="1"/>
</dbReference>
<dbReference type="PANTHER" id="PTHR14819:SF9">
    <property type="entry name" value="UP-REGULATOR OF CELL PROLIFERATION-LIKE"/>
    <property type="match status" value="1"/>
</dbReference>
<dbReference type="PANTHER" id="PTHR14819">
    <property type="entry name" value="GTP-BINDING"/>
    <property type="match status" value="1"/>
</dbReference>
<dbReference type="Gene3D" id="2.60.40.10">
    <property type="entry name" value="Immunoglobulins"/>
    <property type="match status" value="9"/>
</dbReference>
<feature type="coiled-coil region" evidence="2">
    <location>
        <begin position="1383"/>
        <end position="1410"/>
    </location>
</feature>
<dbReference type="Pfam" id="PF00041">
    <property type="entry name" value="fn3"/>
    <property type="match status" value="8"/>
</dbReference>
<dbReference type="Pfam" id="PF25974">
    <property type="entry name" value="URGCP_9th"/>
    <property type="match status" value="1"/>
</dbReference>
<comment type="similarity">
    <text evidence="1">Belongs to the TRAFAC class dynamin-like GTPase superfamily. Very large inducible GTPase (VLIG) family.</text>
</comment>
<dbReference type="InterPro" id="IPR027417">
    <property type="entry name" value="P-loop_NTPase"/>
</dbReference>